<name>A0A6N3BW88_9FIRM</name>
<dbReference type="Gene3D" id="3.40.80.10">
    <property type="entry name" value="Peptidoglycan recognition protein-like"/>
    <property type="match status" value="1"/>
</dbReference>
<feature type="domain" description="N-acetylmuramoyl-L-alanine amidase" evidence="1">
    <location>
        <begin position="44"/>
        <end position="140"/>
    </location>
</feature>
<dbReference type="GO" id="GO:0008745">
    <property type="term" value="F:N-acetylmuramoyl-L-alanine amidase activity"/>
    <property type="evidence" value="ECO:0007669"/>
    <property type="project" value="InterPro"/>
</dbReference>
<dbReference type="GO" id="GO:0009253">
    <property type="term" value="P:peptidoglycan catabolic process"/>
    <property type="evidence" value="ECO:0007669"/>
    <property type="project" value="InterPro"/>
</dbReference>
<gene>
    <name evidence="2" type="ORF">VRLFYP33_01167</name>
</gene>
<dbReference type="InterPro" id="IPR036505">
    <property type="entry name" value="Amidase/PGRP_sf"/>
</dbReference>
<sequence>MRQVSLQEVKQLARQAYHPLWNGARSLGRDVKLYCHWTAGRYFQLFDRYHLLITGDGGVYVSTDNFAEVKAATFMRNTGSVAISLCCAHEAKNANDLGNYPPTDAQMNALAQVICVLADALDLTIDLDRVMTHAEAAHNSDGLNTHEDYGPYSGDPDTRWDLFVVKEGDDEWSGGNIIRGNANWYRGQGLLKEY</sequence>
<dbReference type="InterPro" id="IPR002502">
    <property type="entry name" value="Amidase_domain"/>
</dbReference>
<reference evidence="2" key="1">
    <citation type="submission" date="2019-11" db="EMBL/GenBank/DDBJ databases">
        <authorList>
            <person name="Feng L."/>
        </authorList>
    </citation>
    <scope>NUCLEOTIDE SEQUENCE</scope>
    <source>
        <strain evidence="2">VrattiLFYP33</strain>
    </source>
</reference>
<evidence type="ECO:0000259" key="1">
    <source>
        <dbReference type="Pfam" id="PF01510"/>
    </source>
</evidence>
<dbReference type="RefSeq" id="WP_156704703.1">
    <property type="nucleotide sequence ID" value="NZ_CACRUX010000047.1"/>
</dbReference>
<accession>A0A6N3BW88</accession>
<dbReference type="SUPFAM" id="SSF55846">
    <property type="entry name" value="N-acetylmuramoyl-L-alanine amidase-like"/>
    <property type="match status" value="1"/>
</dbReference>
<dbReference type="Pfam" id="PF01510">
    <property type="entry name" value="Amidase_2"/>
    <property type="match status" value="1"/>
</dbReference>
<organism evidence="2">
    <name type="scientific">Veillonella ratti</name>
    <dbReference type="NCBI Taxonomy" id="103892"/>
    <lineage>
        <taxon>Bacteria</taxon>
        <taxon>Bacillati</taxon>
        <taxon>Bacillota</taxon>
        <taxon>Negativicutes</taxon>
        <taxon>Veillonellales</taxon>
        <taxon>Veillonellaceae</taxon>
        <taxon>Veillonella</taxon>
    </lineage>
</organism>
<dbReference type="EMBL" id="CACRUX010000047">
    <property type="protein sequence ID" value="VYU06938.1"/>
    <property type="molecule type" value="Genomic_DNA"/>
</dbReference>
<dbReference type="AlphaFoldDB" id="A0A6N3BW88"/>
<protein>
    <submittedName>
        <fullName evidence="2">N-acetylmuramoyl-L-alanine amidase</fullName>
    </submittedName>
</protein>
<proteinExistence type="predicted"/>
<evidence type="ECO:0000313" key="2">
    <source>
        <dbReference type="EMBL" id="VYU06938.1"/>
    </source>
</evidence>